<dbReference type="EMBL" id="CAUDKO010000003">
    <property type="protein sequence ID" value="CAJ0859447.1"/>
    <property type="molecule type" value="Genomic_DNA"/>
</dbReference>
<sequence>MRQLCFLLFLGLLWAGAAQSQPAFWRDRSGNPVVETESLKSKNGFGGFLVATTDADWEQKWSTPPETVPIFEEADVVPYGRKVYILSLFANPSMDDSGKAKVQCDIRVVDPNGKVALALKDQTCYSGRLSGKATNVYMSTQVMVFSGDPGDPAGTWSVEVNLLDANRDTELPLRTRFQLR</sequence>
<keyword evidence="1" id="KW-0732">Signal</keyword>
<evidence type="ECO:0000313" key="4">
    <source>
        <dbReference type="Proteomes" id="UP001189792"/>
    </source>
</evidence>
<evidence type="ECO:0000313" key="5">
    <source>
        <dbReference type="Proteomes" id="UP001190491"/>
    </source>
</evidence>
<organism evidence="2 5">
    <name type="scientific">Ralstonia flatus</name>
    <dbReference type="NCBI Taxonomy" id="3058601"/>
    <lineage>
        <taxon>Bacteria</taxon>
        <taxon>Pseudomonadati</taxon>
        <taxon>Pseudomonadota</taxon>
        <taxon>Betaproteobacteria</taxon>
        <taxon>Burkholderiales</taxon>
        <taxon>Burkholderiaceae</taxon>
        <taxon>Ralstonia</taxon>
    </lineage>
</organism>
<feature type="signal peptide" evidence="1">
    <location>
        <begin position="1"/>
        <end position="20"/>
    </location>
</feature>
<dbReference type="EMBL" id="CAUDLI010000003">
    <property type="protein sequence ID" value="CAJ0867491.1"/>
    <property type="molecule type" value="Genomic_DNA"/>
</dbReference>
<evidence type="ECO:0000313" key="2">
    <source>
        <dbReference type="EMBL" id="CAJ0859447.1"/>
    </source>
</evidence>
<gene>
    <name evidence="3" type="ORF">R77564_01382</name>
    <name evidence="2" type="ORF">R77567_01365</name>
</gene>
<proteinExistence type="predicted"/>
<dbReference type="AlphaFoldDB" id="A0AAD2C5G1"/>
<feature type="chain" id="PRO_5042238603" evidence="1">
    <location>
        <begin position="21"/>
        <end position="180"/>
    </location>
</feature>
<dbReference type="Proteomes" id="UP001189792">
    <property type="component" value="Unassembled WGS sequence"/>
</dbReference>
<evidence type="ECO:0000313" key="3">
    <source>
        <dbReference type="EMBL" id="CAJ0867491.1"/>
    </source>
</evidence>
<keyword evidence="4" id="KW-1185">Reference proteome</keyword>
<dbReference type="RefSeq" id="WP_316887240.1">
    <property type="nucleotide sequence ID" value="NZ_CAUDLI010000003.1"/>
</dbReference>
<accession>A0AAD2C5G1</accession>
<name>A0AAD2C5G1_9RALS</name>
<reference evidence="2 4" key="1">
    <citation type="submission" date="2023-07" db="EMBL/GenBank/DDBJ databases">
        <authorList>
            <person name="Peeters C."/>
        </authorList>
    </citation>
    <scope>NUCLEOTIDE SEQUENCE</scope>
    <source>
        <strain evidence="3 4">LMG 32965</strain>
        <strain evidence="2">R-77567</strain>
    </source>
</reference>
<dbReference type="Proteomes" id="UP001190491">
    <property type="component" value="Unassembled WGS sequence"/>
</dbReference>
<evidence type="ECO:0000256" key="1">
    <source>
        <dbReference type="SAM" id="SignalP"/>
    </source>
</evidence>
<protein>
    <submittedName>
        <fullName evidence="2">Uncharacterized protein</fullName>
    </submittedName>
</protein>
<comment type="caution">
    <text evidence="2">The sequence shown here is derived from an EMBL/GenBank/DDBJ whole genome shotgun (WGS) entry which is preliminary data.</text>
</comment>